<feature type="non-terminal residue" evidence="1">
    <location>
        <position position="1"/>
    </location>
</feature>
<dbReference type="InterPro" id="IPR018154">
    <property type="entry name" value="TLV/ENV_coat_polyprotein"/>
</dbReference>
<reference evidence="1 2" key="1">
    <citation type="submission" date="2019-09" db="EMBL/GenBank/DDBJ databases">
        <title>Bird 10,000 Genomes (B10K) Project - Family phase.</title>
        <authorList>
            <person name="Zhang G."/>
        </authorList>
    </citation>
    <scope>NUCLEOTIDE SEQUENCE [LARGE SCALE GENOMIC DNA]</scope>
    <source>
        <strain evidence="1">B10K-DU-029-50</strain>
        <tissue evidence="1">Heart</tissue>
    </source>
</reference>
<dbReference type="AlphaFoldDB" id="A0A7K6F0E6"/>
<name>A0A7K6F0E6_9PASS</name>
<dbReference type="Proteomes" id="UP000575029">
    <property type="component" value="Unassembled WGS sequence"/>
</dbReference>
<feature type="non-terminal residue" evidence="1">
    <location>
        <position position="86"/>
    </location>
</feature>
<keyword evidence="2" id="KW-1185">Reference proteome</keyword>
<organism evidence="1 2">
    <name type="scientific">Grantiella picta</name>
    <dbReference type="NCBI Taxonomy" id="266360"/>
    <lineage>
        <taxon>Eukaryota</taxon>
        <taxon>Metazoa</taxon>
        <taxon>Chordata</taxon>
        <taxon>Craniata</taxon>
        <taxon>Vertebrata</taxon>
        <taxon>Euteleostomi</taxon>
        <taxon>Archelosauria</taxon>
        <taxon>Archosauria</taxon>
        <taxon>Dinosauria</taxon>
        <taxon>Saurischia</taxon>
        <taxon>Theropoda</taxon>
        <taxon>Coelurosauria</taxon>
        <taxon>Aves</taxon>
        <taxon>Neognathae</taxon>
        <taxon>Neoaves</taxon>
        <taxon>Telluraves</taxon>
        <taxon>Australaves</taxon>
        <taxon>Passeriformes</taxon>
        <taxon>Meliphagoidea</taxon>
        <taxon>Meliphagidae</taxon>
        <taxon>Grantiella</taxon>
    </lineage>
</organism>
<gene>
    <name evidence="1" type="primary">Env1_5</name>
    <name evidence="1" type="ORF">GRAPIC_R15899</name>
</gene>
<dbReference type="Pfam" id="PF00429">
    <property type="entry name" value="TLV_coat"/>
    <property type="match status" value="1"/>
</dbReference>
<comment type="caution">
    <text evidence="1">The sequence shown here is derived from an EMBL/GenBank/DDBJ whole genome shotgun (WGS) entry which is preliminary data.</text>
</comment>
<accession>A0A7K6F0E6</accession>
<sequence>NTESYGTLWKMIQASYQVLNQTHPELTKECWLCYSIRPPYYEAIGHLGNVTEKNGTNPPECQWEKRDKDAPGITLSSVTGKGICVG</sequence>
<protein>
    <submittedName>
        <fullName evidence="1">ENV1 protein</fullName>
    </submittedName>
</protein>
<dbReference type="EMBL" id="VZRM01013722">
    <property type="protein sequence ID" value="NWV44563.1"/>
    <property type="molecule type" value="Genomic_DNA"/>
</dbReference>
<evidence type="ECO:0000313" key="2">
    <source>
        <dbReference type="Proteomes" id="UP000575029"/>
    </source>
</evidence>
<evidence type="ECO:0000313" key="1">
    <source>
        <dbReference type="EMBL" id="NWV44563.1"/>
    </source>
</evidence>
<proteinExistence type="predicted"/>